<gene>
    <name evidence="1" type="ORF">BOTBODRAFT_302940</name>
</gene>
<dbReference type="InParanoid" id="A0A067MU61"/>
<dbReference type="HOGENOM" id="CLU_1077654_0_0_1"/>
<accession>A0A067MU61</accession>
<sequence length="258" mass="28994">MRKVHFQLYSSLWHNGHVGIWRVDDRSSACHIIPSFLIHACVLCGAHLLCLLFKADFRTGTIGRACLSSPRHPRDLRFVLLSEIKPFHKSGFTSRVCKPGGTHIFTAFIPFGFRKRAVTGYSLISSPLFMPSCVFISLRKPFCQGHLWWANSGIIILLDVLKLYPPFFQFLGDGPMERYESAAILPRIGLRNMAWARLYTRLRGSQYTRLYSDNLPQPASIDVSKRGLRVPMNATSMPTVCTVHGDAAGDTLSSQHTA</sequence>
<reference evidence="2" key="1">
    <citation type="journal article" date="2014" name="Proc. Natl. Acad. Sci. U.S.A.">
        <title>Extensive sampling of basidiomycete genomes demonstrates inadequacy of the white-rot/brown-rot paradigm for wood decay fungi.</title>
        <authorList>
            <person name="Riley R."/>
            <person name="Salamov A.A."/>
            <person name="Brown D.W."/>
            <person name="Nagy L.G."/>
            <person name="Floudas D."/>
            <person name="Held B.W."/>
            <person name="Levasseur A."/>
            <person name="Lombard V."/>
            <person name="Morin E."/>
            <person name="Otillar R."/>
            <person name="Lindquist E.A."/>
            <person name="Sun H."/>
            <person name="LaButti K.M."/>
            <person name="Schmutz J."/>
            <person name="Jabbour D."/>
            <person name="Luo H."/>
            <person name="Baker S.E."/>
            <person name="Pisabarro A.G."/>
            <person name="Walton J.D."/>
            <person name="Blanchette R.A."/>
            <person name="Henrissat B."/>
            <person name="Martin F."/>
            <person name="Cullen D."/>
            <person name="Hibbett D.S."/>
            <person name="Grigoriev I.V."/>
        </authorList>
    </citation>
    <scope>NUCLEOTIDE SEQUENCE [LARGE SCALE GENOMIC DNA]</scope>
    <source>
        <strain evidence="2">FD-172 SS1</strain>
    </source>
</reference>
<dbReference type="Proteomes" id="UP000027195">
    <property type="component" value="Unassembled WGS sequence"/>
</dbReference>
<evidence type="ECO:0000313" key="2">
    <source>
        <dbReference type="Proteomes" id="UP000027195"/>
    </source>
</evidence>
<name>A0A067MU61_BOTB1</name>
<dbReference type="EMBL" id="KL198034">
    <property type="protein sequence ID" value="KDQ15121.1"/>
    <property type="molecule type" value="Genomic_DNA"/>
</dbReference>
<organism evidence="1 2">
    <name type="scientific">Botryobasidium botryosum (strain FD-172 SS1)</name>
    <dbReference type="NCBI Taxonomy" id="930990"/>
    <lineage>
        <taxon>Eukaryota</taxon>
        <taxon>Fungi</taxon>
        <taxon>Dikarya</taxon>
        <taxon>Basidiomycota</taxon>
        <taxon>Agaricomycotina</taxon>
        <taxon>Agaricomycetes</taxon>
        <taxon>Cantharellales</taxon>
        <taxon>Botryobasidiaceae</taxon>
        <taxon>Botryobasidium</taxon>
    </lineage>
</organism>
<evidence type="ECO:0000313" key="1">
    <source>
        <dbReference type="EMBL" id="KDQ15121.1"/>
    </source>
</evidence>
<keyword evidence="2" id="KW-1185">Reference proteome</keyword>
<protein>
    <submittedName>
        <fullName evidence="1">Uncharacterized protein</fullName>
    </submittedName>
</protein>
<proteinExistence type="predicted"/>
<dbReference type="AlphaFoldDB" id="A0A067MU61"/>